<accession>A0A1I2SL50</accession>
<keyword evidence="1" id="KW-0472">Membrane</keyword>
<sequence length="313" mass="34829">MNETKKQASGKTSVRWVFWLLAAKIAFILLLAGVTVWIIYAVQAHNSGSSEGVRFTHVLGAGYSKDGKTVWLGTDKQLVTYKKGTWDAENLKSDSRVLMYLPINSGFIQISKSGSIEWKTLKQEPLNRRKLNDQKGLWAQGYATGRLYNLHTIGKTSELRFSDNRGDSWRTIKLETVEGTAQVLAVSPTNKSQLAIGTTKGLYVSTDHGAHFQRYLKGHSVTSMAYGFTKQSSLLVASFRQETSLYQILPQQTKTINLDMDTVASDRLIKIIQNPIKPGEAIILTKHGDMYQTENGGQNWTIIAQKGRGLNGN</sequence>
<evidence type="ECO:0000313" key="3">
    <source>
        <dbReference type="Proteomes" id="UP000198752"/>
    </source>
</evidence>
<proteinExistence type="predicted"/>
<evidence type="ECO:0000313" key="2">
    <source>
        <dbReference type="EMBL" id="SFG53412.1"/>
    </source>
</evidence>
<feature type="transmembrane region" description="Helical" evidence="1">
    <location>
        <begin position="16"/>
        <end position="40"/>
    </location>
</feature>
<dbReference type="InterPro" id="IPR015943">
    <property type="entry name" value="WD40/YVTN_repeat-like_dom_sf"/>
</dbReference>
<dbReference type="Gene3D" id="2.130.10.10">
    <property type="entry name" value="YVTN repeat-like/Quinoprotein amine dehydrogenase"/>
    <property type="match status" value="1"/>
</dbReference>
<name>A0A1I2SL50_9BACL</name>
<dbReference type="EMBL" id="FOOY01000012">
    <property type="protein sequence ID" value="SFG53412.1"/>
    <property type="molecule type" value="Genomic_DNA"/>
</dbReference>
<dbReference type="STRING" id="269670.SAMN02982927_01986"/>
<gene>
    <name evidence="2" type="ORF">SAMN02982927_01986</name>
</gene>
<protein>
    <recommendedName>
        <fullName evidence="4">Photosynthesis system II assembly factor Ycf48/Hcf136-like domain-containing protein</fullName>
    </recommendedName>
</protein>
<keyword evidence="1" id="KW-1133">Transmembrane helix</keyword>
<evidence type="ECO:0000256" key="1">
    <source>
        <dbReference type="SAM" id="Phobius"/>
    </source>
</evidence>
<dbReference type="SUPFAM" id="SSF110296">
    <property type="entry name" value="Oligoxyloglucan reducing end-specific cellobiohydrolase"/>
    <property type="match status" value="1"/>
</dbReference>
<organism evidence="2 3">
    <name type="scientific">Sporolactobacillus nakayamae</name>
    <dbReference type="NCBI Taxonomy" id="269670"/>
    <lineage>
        <taxon>Bacteria</taxon>
        <taxon>Bacillati</taxon>
        <taxon>Bacillota</taxon>
        <taxon>Bacilli</taxon>
        <taxon>Bacillales</taxon>
        <taxon>Sporolactobacillaceae</taxon>
        <taxon>Sporolactobacillus</taxon>
    </lineage>
</organism>
<dbReference type="AlphaFoldDB" id="A0A1I2SL50"/>
<dbReference type="RefSeq" id="WP_093672503.1">
    <property type="nucleotide sequence ID" value="NZ_FOOY01000012.1"/>
</dbReference>
<dbReference type="OrthoDB" id="9764804at2"/>
<keyword evidence="1" id="KW-0812">Transmembrane</keyword>
<reference evidence="3" key="1">
    <citation type="submission" date="2016-10" db="EMBL/GenBank/DDBJ databases">
        <authorList>
            <person name="Varghese N."/>
            <person name="Submissions S."/>
        </authorList>
    </citation>
    <scope>NUCLEOTIDE SEQUENCE [LARGE SCALE GENOMIC DNA]</scope>
    <source>
        <strain evidence="3">ATCC 700379</strain>
    </source>
</reference>
<dbReference type="Proteomes" id="UP000198752">
    <property type="component" value="Unassembled WGS sequence"/>
</dbReference>
<evidence type="ECO:0008006" key="4">
    <source>
        <dbReference type="Google" id="ProtNLM"/>
    </source>
</evidence>
<keyword evidence="3" id="KW-1185">Reference proteome</keyword>